<comment type="caution">
    <text evidence="1">The sequence shown here is derived from an EMBL/GenBank/DDBJ whole genome shotgun (WGS) entry which is preliminary data.</text>
</comment>
<dbReference type="InterPro" id="IPR016181">
    <property type="entry name" value="Acyl_CoA_acyltransferase"/>
</dbReference>
<accession>A0A4R0K1E0</accession>
<dbReference type="EMBL" id="SJKD01000001">
    <property type="protein sequence ID" value="TCC52847.1"/>
    <property type="molecule type" value="Genomic_DNA"/>
</dbReference>
<dbReference type="Gene3D" id="3.40.630.30">
    <property type="match status" value="1"/>
</dbReference>
<dbReference type="SUPFAM" id="SSF55729">
    <property type="entry name" value="Acyl-CoA N-acyltransferases (Nat)"/>
    <property type="match status" value="1"/>
</dbReference>
<keyword evidence="1" id="KW-0808">Transferase</keyword>
<keyword evidence="2" id="KW-1185">Reference proteome</keyword>
<evidence type="ECO:0000313" key="2">
    <source>
        <dbReference type="Proteomes" id="UP000293342"/>
    </source>
</evidence>
<dbReference type="AlphaFoldDB" id="A0A4R0K1E0"/>
<gene>
    <name evidence="1" type="ORF">E0H75_03615</name>
</gene>
<organism evidence="1 2">
    <name type="scientific">Kribbella capetownensis</name>
    <dbReference type="NCBI Taxonomy" id="1572659"/>
    <lineage>
        <taxon>Bacteria</taxon>
        <taxon>Bacillati</taxon>
        <taxon>Actinomycetota</taxon>
        <taxon>Actinomycetes</taxon>
        <taxon>Propionibacteriales</taxon>
        <taxon>Kribbellaceae</taxon>
        <taxon>Kribbella</taxon>
    </lineage>
</organism>
<name>A0A4R0K1E0_9ACTN</name>
<proteinExistence type="predicted"/>
<dbReference type="Proteomes" id="UP000293342">
    <property type="component" value="Unassembled WGS sequence"/>
</dbReference>
<dbReference type="GO" id="GO:0016740">
    <property type="term" value="F:transferase activity"/>
    <property type="evidence" value="ECO:0007669"/>
    <property type="project" value="UniProtKB-KW"/>
</dbReference>
<protein>
    <submittedName>
        <fullName evidence="1">GNAT family N-acetyltransferase</fullName>
    </submittedName>
</protein>
<sequence length="214" mass="22542">MNTLADILRGVERGAFPPPDLGITVVPPPSDRASCLLAFTAHIVIAADVDAAWVAERLPPGDLCAPTNPPFLSALEGATGRHVASLDAMLLAPAITDPAERAAATAGLSEVTDHQHSRVENALHTRDDVRVYLDEYGGFVLTGRGLADRIECAIEVPEDARGKGHGRRLARAARALIPANAQVWAQVTPGNAASMRTFFAAGYRPVGSEALLVK</sequence>
<reference evidence="1 2" key="1">
    <citation type="submission" date="2019-02" db="EMBL/GenBank/DDBJ databases">
        <title>Kribbella capetownensis sp. nov. and Kribbella speibonae sp. nov., isolated from soil.</title>
        <authorList>
            <person name="Curtis S.M."/>
            <person name="Norton I."/>
            <person name="Everest G.J."/>
            <person name="Meyers P.R."/>
        </authorList>
    </citation>
    <scope>NUCLEOTIDE SEQUENCE [LARGE SCALE GENOMIC DNA]</scope>
    <source>
        <strain evidence="1 2">YM53</strain>
    </source>
</reference>
<evidence type="ECO:0000313" key="1">
    <source>
        <dbReference type="EMBL" id="TCC52847.1"/>
    </source>
</evidence>
<dbReference type="RefSeq" id="WP_131511579.1">
    <property type="nucleotide sequence ID" value="NZ_SJKD01000001.1"/>
</dbReference>
<dbReference type="OrthoDB" id="7945430at2"/>